<dbReference type="InterPro" id="IPR006685">
    <property type="entry name" value="MscS_channel_2nd"/>
</dbReference>
<feature type="compositionally biased region" description="Basic and acidic residues" evidence="8">
    <location>
        <begin position="319"/>
        <end position="332"/>
    </location>
</feature>
<gene>
    <name evidence="11" type="ORF">SAJA_01130</name>
</gene>
<dbReference type="InterPro" id="IPR010920">
    <property type="entry name" value="LSM_dom_sf"/>
</dbReference>
<dbReference type="Gene3D" id="2.30.30.60">
    <property type="match status" value="1"/>
</dbReference>
<feature type="domain" description="Mechanosensitive ion channel MscS" evidence="9">
    <location>
        <begin position="123"/>
        <end position="185"/>
    </location>
</feature>
<comment type="subunit">
    <text evidence="7">Homoheptamer.</text>
</comment>
<dbReference type="OrthoDB" id="6500477at2"/>
<proteinExistence type="inferred from homology"/>
<accession>A0A423Q2M7</accession>
<dbReference type="PANTHER" id="PTHR30221">
    <property type="entry name" value="SMALL-CONDUCTANCE MECHANOSENSITIVE CHANNEL"/>
    <property type="match status" value="1"/>
</dbReference>
<dbReference type="PANTHER" id="PTHR30221:SF1">
    <property type="entry name" value="SMALL-CONDUCTANCE MECHANOSENSITIVE CHANNEL"/>
    <property type="match status" value="1"/>
</dbReference>
<dbReference type="AlphaFoldDB" id="A0A423Q2M7"/>
<dbReference type="Gene3D" id="3.30.70.100">
    <property type="match status" value="1"/>
</dbReference>
<dbReference type="EMBL" id="AYKG01000001">
    <property type="protein sequence ID" value="ROO32859.1"/>
    <property type="molecule type" value="Genomic_DNA"/>
</dbReference>
<evidence type="ECO:0000259" key="9">
    <source>
        <dbReference type="Pfam" id="PF00924"/>
    </source>
</evidence>
<comment type="subcellular location">
    <subcellularLocation>
        <location evidence="7">Cell inner membrane</location>
        <topology evidence="7">Multi-pass membrane protein</topology>
    </subcellularLocation>
    <subcellularLocation>
        <location evidence="1">Cell membrane</location>
        <topology evidence="1">Multi-pass membrane protein</topology>
    </subcellularLocation>
</comment>
<evidence type="ECO:0000259" key="10">
    <source>
        <dbReference type="Pfam" id="PF21082"/>
    </source>
</evidence>
<dbReference type="InterPro" id="IPR011066">
    <property type="entry name" value="MscS_channel_C_sf"/>
</dbReference>
<dbReference type="SUPFAM" id="SSF82689">
    <property type="entry name" value="Mechanosensitive channel protein MscS (YggB), C-terminal domain"/>
    <property type="match status" value="1"/>
</dbReference>
<dbReference type="SUPFAM" id="SSF50182">
    <property type="entry name" value="Sm-like ribonucleoproteins"/>
    <property type="match status" value="1"/>
</dbReference>
<feature type="transmembrane region" description="Helical" evidence="7">
    <location>
        <begin position="76"/>
        <end position="100"/>
    </location>
</feature>
<keyword evidence="7" id="KW-0813">Transport</keyword>
<protein>
    <recommendedName>
        <fullName evidence="7">Small-conductance mechanosensitive channel</fullName>
    </recommendedName>
</protein>
<evidence type="ECO:0000256" key="7">
    <source>
        <dbReference type="RuleBase" id="RU369025"/>
    </source>
</evidence>
<keyword evidence="3" id="KW-1003">Cell membrane</keyword>
<name>A0A423Q2M7_9GAMM</name>
<feature type="transmembrane region" description="Helical" evidence="7">
    <location>
        <begin position="36"/>
        <end position="56"/>
    </location>
</feature>
<evidence type="ECO:0000256" key="2">
    <source>
        <dbReference type="ARBA" id="ARBA00008017"/>
    </source>
</evidence>
<evidence type="ECO:0000256" key="4">
    <source>
        <dbReference type="ARBA" id="ARBA00022692"/>
    </source>
</evidence>
<comment type="similarity">
    <text evidence="2 7">Belongs to the MscS (TC 1.A.23) family.</text>
</comment>
<dbReference type="GO" id="GO:0008381">
    <property type="term" value="F:mechanosensitive monoatomic ion channel activity"/>
    <property type="evidence" value="ECO:0007669"/>
    <property type="project" value="InterPro"/>
</dbReference>
<feature type="region of interest" description="Disordered" evidence="8">
    <location>
        <begin position="294"/>
        <end position="332"/>
    </location>
</feature>
<evidence type="ECO:0000256" key="8">
    <source>
        <dbReference type="SAM" id="MobiDB-lite"/>
    </source>
</evidence>
<dbReference type="InterPro" id="IPR045275">
    <property type="entry name" value="MscS_archaea/bacteria_type"/>
</dbReference>
<feature type="domain" description="Mechanosensitive ion channel MscS C-terminal" evidence="10">
    <location>
        <begin position="198"/>
        <end position="280"/>
    </location>
</feature>
<feature type="compositionally biased region" description="Basic and acidic residues" evidence="8">
    <location>
        <begin position="294"/>
        <end position="307"/>
    </location>
</feature>
<reference evidence="11 12" key="1">
    <citation type="submission" date="2013-10" db="EMBL/GenBank/DDBJ databases">
        <title>Salinisphaera japonica YTM-1 Genome Sequencing.</title>
        <authorList>
            <person name="Lai Q."/>
            <person name="Li C."/>
            <person name="Shao Z."/>
        </authorList>
    </citation>
    <scope>NUCLEOTIDE SEQUENCE [LARGE SCALE GENOMIC DNA]</scope>
    <source>
        <strain evidence="11 12">YTM-1</strain>
    </source>
</reference>
<keyword evidence="6 7" id="KW-0472">Membrane</keyword>
<dbReference type="InParanoid" id="A0A423Q2M7"/>
<evidence type="ECO:0000313" key="12">
    <source>
        <dbReference type="Proteomes" id="UP000285310"/>
    </source>
</evidence>
<comment type="caution">
    <text evidence="7">Lacks conserved residue(s) required for the propagation of feature annotation.</text>
</comment>
<dbReference type="Pfam" id="PF21082">
    <property type="entry name" value="MS_channel_3rd"/>
    <property type="match status" value="1"/>
</dbReference>
<dbReference type="Pfam" id="PF00924">
    <property type="entry name" value="MS_channel_2nd"/>
    <property type="match status" value="1"/>
</dbReference>
<keyword evidence="7" id="KW-0407">Ion channel</keyword>
<organism evidence="11 12">
    <name type="scientific">Salinisphaera japonica YTM-1</name>
    <dbReference type="NCBI Taxonomy" id="1209778"/>
    <lineage>
        <taxon>Bacteria</taxon>
        <taxon>Pseudomonadati</taxon>
        <taxon>Pseudomonadota</taxon>
        <taxon>Gammaproteobacteria</taxon>
        <taxon>Salinisphaerales</taxon>
        <taxon>Salinisphaeraceae</taxon>
        <taxon>Salinisphaera</taxon>
    </lineage>
</organism>
<evidence type="ECO:0000256" key="1">
    <source>
        <dbReference type="ARBA" id="ARBA00004651"/>
    </source>
</evidence>
<dbReference type="RefSeq" id="WP_123656798.1">
    <property type="nucleotide sequence ID" value="NZ_AYKG01000001.1"/>
</dbReference>
<dbReference type="Proteomes" id="UP000285310">
    <property type="component" value="Unassembled WGS sequence"/>
</dbReference>
<dbReference type="InterPro" id="IPR049278">
    <property type="entry name" value="MS_channel_C"/>
</dbReference>
<keyword evidence="7" id="KW-0406">Ion transport</keyword>
<keyword evidence="12" id="KW-1185">Reference proteome</keyword>
<evidence type="ECO:0000256" key="6">
    <source>
        <dbReference type="ARBA" id="ARBA00023136"/>
    </source>
</evidence>
<dbReference type="InterPro" id="IPR011014">
    <property type="entry name" value="MscS_channel_TM-2"/>
</dbReference>
<dbReference type="FunCoup" id="A0A423Q2M7">
    <property type="interactions" value="227"/>
</dbReference>
<dbReference type="GO" id="GO:0005886">
    <property type="term" value="C:plasma membrane"/>
    <property type="evidence" value="ECO:0007669"/>
    <property type="project" value="UniProtKB-SubCell"/>
</dbReference>
<keyword evidence="7" id="KW-0997">Cell inner membrane</keyword>
<evidence type="ECO:0000256" key="3">
    <source>
        <dbReference type="ARBA" id="ARBA00022475"/>
    </source>
</evidence>
<dbReference type="SUPFAM" id="SSF82861">
    <property type="entry name" value="Mechanosensitive channel protein MscS (YggB), transmembrane region"/>
    <property type="match status" value="1"/>
</dbReference>
<dbReference type="InterPro" id="IPR023408">
    <property type="entry name" value="MscS_beta-dom_sf"/>
</dbReference>
<keyword evidence="4 7" id="KW-0812">Transmembrane</keyword>
<comment type="caution">
    <text evidence="11">The sequence shown here is derived from an EMBL/GenBank/DDBJ whole genome shotgun (WGS) entry which is preliminary data.</text>
</comment>
<dbReference type="Gene3D" id="1.10.287.1260">
    <property type="match status" value="1"/>
</dbReference>
<sequence length="332" mass="36723">MPSPESSPADQPQTLDLDPGVIIERLDSWVDGAVRLLPNIVVAIVVFVIFIGLAALAKRLVIGQGARRSRHNLGEVLGGFVKWVVMVLGFLLAATIVVPTLNPGDLIAGLGVSSIAIGFAFKDILQNWLAGLLILLRQPFNINDQIEIDGYEGTVERIETRATIIRTYDGQNVVMPNSNVYTNAVLVKTAHNKRRSQYDVGIGYGDDIDVACQAIRTALADIDEVQAEPAAEAFAWDLAASWTTIRVRWWTDSRRADVVRVQSQVIRAIKKALDDAHIDMPYPTQVTLWHDQTEAVEGDRSRQREGWPADPDNPSQPRWKAEARERATPPHD</sequence>
<comment type="function">
    <text evidence="7">Mechanosensitive channel that participates in the regulation of osmotic pressure changes within the cell, opening in response to stretch forces in the membrane lipid bilayer, without the need for other proteins. Contributes to normal resistance to hypoosmotic shock. Forms an ion channel of 1.0 nanosiemens conductance with a slight preference for anions.</text>
</comment>
<evidence type="ECO:0000313" key="11">
    <source>
        <dbReference type="EMBL" id="ROO32859.1"/>
    </source>
</evidence>
<evidence type="ECO:0000256" key="5">
    <source>
        <dbReference type="ARBA" id="ARBA00022989"/>
    </source>
</evidence>
<keyword evidence="5 7" id="KW-1133">Transmembrane helix</keyword>